<accession>A0ABU6T7W7</accession>
<evidence type="ECO:0000313" key="2">
    <source>
        <dbReference type="EMBL" id="MED6144454.1"/>
    </source>
</evidence>
<gene>
    <name evidence="2" type="ORF">PIB30_015663</name>
</gene>
<reference evidence="2 3" key="1">
    <citation type="journal article" date="2023" name="Plants (Basel)">
        <title>Bridging the Gap: Combining Genomics and Transcriptomics Approaches to Understand Stylosanthes scabra, an Orphan Legume from the Brazilian Caatinga.</title>
        <authorList>
            <person name="Ferreira-Neto J.R.C."/>
            <person name="da Silva M.D."/>
            <person name="Binneck E."/>
            <person name="de Melo N.F."/>
            <person name="da Silva R.H."/>
            <person name="de Melo A.L.T.M."/>
            <person name="Pandolfi V."/>
            <person name="Bustamante F.O."/>
            <person name="Brasileiro-Vidal A.C."/>
            <person name="Benko-Iseppon A.M."/>
        </authorList>
    </citation>
    <scope>NUCLEOTIDE SEQUENCE [LARGE SCALE GENOMIC DNA]</scope>
    <source>
        <tissue evidence="2">Leaves</tissue>
    </source>
</reference>
<dbReference type="SMART" id="SM00579">
    <property type="entry name" value="FBD"/>
    <property type="match status" value="1"/>
</dbReference>
<comment type="caution">
    <text evidence="2">The sequence shown here is derived from an EMBL/GenBank/DDBJ whole genome shotgun (WGS) entry which is preliminary data.</text>
</comment>
<dbReference type="Proteomes" id="UP001341840">
    <property type="component" value="Unassembled WGS sequence"/>
</dbReference>
<dbReference type="Pfam" id="PF08387">
    <property type="entry name" value="FBD"/>
    <property type="match status" value="1"/>
</dbReference>
<keyword evidence="3" id="KW-1185">Reference proteome</keyword>
<feature type="domain" description="FBD" evidence="1">
    <location>
        <begin position="62"/>
        <end position="134"/>
    </location>
</feature>
<evidence type="ECO:0000313" key="3">
    <source>
        <dbReference type="Proteomes" id="UP001341840"/>
    </source>
</evidence>
<proteinExistence type="predicted"/>
<sequence>MQNKVADNETLHNAELDAVSFKSNFPMNLLHNSHVVQVFVIHNRKLRPVEYNGPTPPTMVPNCVTSHLKSFEYRQYQDSADERGFIAYVLQGGLVLKTVTIHVESDFDQSTKDDIIRKLSAIPKGSTICHNMMIATLL</sequence>
<evidence type="ECO:0000259" key="1">
    <source>
        <dbReference type="SMART" id="SM00579"/>
    </source>
</evidence>
<dbReference type="EMBL" id="JASCZI010090664">
    <property type="protein sequence ID" value="MED6144454.1"/>
    <property type="molecule type" value="Genomic_DNA"/>
</dbReference>
<protein>
    <recommendedName>
        <fullName evidence="1">FBD domain-containing protein</fullName>
    </recommendedName>
</protein>
<dbReference type="InterPro" id="IPR006566">
    <property type="entry name" value="FBD"/>
</dbReference>
<name>A0ABU6T7W7_9FABA</name>
<organism evidence="2 3">
    <name type="scientific">Stylosanthes scabra</name>
    <dbReference type="NCBI Taxonomy" id="79078"/>
    <lineage>
        <taxon>Eukaryota</taxon>
        <taxon>Viridiplantae</taxon>
        <taxon>Streptophyta</taxon>
        <taxon>Embryophyta</taxon>
        <taxon>Tracheophyta</taxon>
        <taxon>Spermatophyta</taxon>
        <taxon>Magnoliopsida</taxon>
        <taxon>eudicotyledons</taxon>
        <taxon>Gunneridae</taxon>
        <taxon>Pentapetalae</taxon>
        <taxon>rosids</taxon>
        <taxon>fabids</taxon>
        <taxon>Fabales</taxon>
        <taxon>Fabaceae</taxon>
        <taxon>Papilionoideae</taxon>
        <taxon>50 kb inversion clade</taxon>
        <taxon>dalbergioids sensu lato</taxon>
        <taxon>Dalbergieae</taxon>
        <taxon>Pterocarpus clade</taxon>
        <taxon>Stylosanthes</taxon>
    </lineage>
</organism>